<gene>
    <name evidence="3" type="ORF">CVT24_000015</name>
</gene>
<dbReference type="InParanoid" id="A0A409VSI6"/>
<dbReference type="GO" id="GO:0016020">
    <property type="term" value="C:membrane"/>
    <property type="evidence" value="ECO:0007669"/>
    <property type="project" value="TreeGrafter"/>
</dbReference>
<dbReference type="PANTHER" id="PTHR12894:SF27">
    <property type="entry name" value="TRANSFORMING GROWTH FACTOR-BETA RECEPTOR-ASSOCIATED PROTEIN 1"/>
    <property type="match status" value="1"/>
</dbReference>
<dbReference type="GO" id="GO:0006914">
    <property type="term" value="P:autophagy"/>
    <property type="evidence" value="ECO:0007669"/>
    <property type="project" value="TreeGrafter"/>
</dbReference>
<dbReference type="PANTHER" id="PTHR12894">
    <property type="entry name" value="CNH DOMAIN CONTAINING"/>
    <property type="match status" value="1"/>
</dbReference>
<dbReference type="GO" id="GO:0005737">
    <property type="term" value="C:cytoplasm"/>
    <property type="evidence" value="ECO:0007669"/>
    <property type="project" value="TreeGrafter"/>
</dbReference>
<evidence type="ECO:0000256" key="1">
    <source>
        <dbReference type="SAM" id="MobiDB-lite"/>
    </source>
</evidence>
<evidence type="ECO:0000313" key="3">
    <source>
        <dbReference type="EMBL" id="PPQ69218.1"/>
    </source>
</evidence>
<dbReference type="EMBL" id="NHTK01005990">
    <property type="protein sequence ID" value="PPQ69218.1"/>
    <property type="molecule type" value="Genomic_DNA"/>
</dbReference>
<dbReference type="InterPro" id="IPR019452">
    <property type="entry name" value="VPS39/TGF_beta_rcpt-assoc_1"/>
</dbReference>
<keyword evidence="4" id="KW-1185">Reference proteome</keyword>
<feature type="compositionally biased region" description="Basic and acidic residues" evidence="1">
    <location>
        <begin position="703"/>
        <end position="713"/>
    </location>
</feature>
<protein>
    <recommendedName>
        <fullName evidence="2">Vacuolar sorting protein 39/Transforming growth factor beta receptor-associated domain-containing protein</fullName>
    </recommendedName>
</protein>
<evidence type="ECO:0000313" key="4">
    <source>
        <dbReference type="Proteomes" id="UP000284842"/>
    </source>
</evidence>
<dbReference type="Pfam" id="PF10366">
    <property type="entry name" value="Vps39_1"/>
    <property type="match status" value="1"/>
</dbReference>
<dbReference type="AlphaFoldDB" id="A0A409VSI6"/>
<dbReference type="InterPro" id="IPR032914">
    <property type="entry name" value="Vam6/VPS39/TRAP1"/>
</dbReference>
<comment type="caution">
    <text evidence="3">The sequence shown here is derived from an EMBL/GenBank/DDBJ whole genome shotgun (WGS) entry which is preliminary data.</text>
</comment>
<dbReference type="Proteomes" id="UP000284842">
    <property type="component" value="Unassembled WGS sequence"/>
</dbReference>
<organism evidence="3 4">
    <name type="scientific">Panaeolus cyanescens</name>
    <dbReference type="NCBI Taxonomy" id="181874"/>
    <lineage>
        <taxon>Eukaryota</taxon>
        <taxon>Fungi</taxon>
        <taxon>Dikarya</taxon>
        <taxon>Basidiomycota</taxon>
        <taxon>Agaricomycotina</taxon>
        <taxon>Agaricomycetes</taxon>
        <taxon>Agaricomycetidae</taxon>
        <taxon>Agaricales</taxon>
        <taxon>Agaricineae</taxon>
        <taxon>Galeropsidaceae</taxon>
        <taxon>Panaeolus</taxon>
    </lineage>
</organism>
<feature type="domain" description="Vacuolar sorting protein 39/Transforming growth factor beta receptor-associated" evidence="2">
    <location>
        <begin position="207"/>
        <end position="295"/>
    </location>
</feature>
<dbReference type="STRING" id="181874.A0A409VSI6"/>
<name>A0A409VSI6_9AGAR</name>
<evidence type="ECO:0000259" key="2">
    <source>
        <dbReference type="Pfam" id="PF10366"/>
    </source>
</evidence>
<dbReference type="GO" id="GO:0034058">
    <property type="term" value="P:endosomal vesicle fusion"/>
    <property type="evidence" value="ECO:0007669"/>
    <property type="project" value="TreeGrafter"/>
</dbReference>
<feature type="region of interest" description="Disordered" evidence="1">
    <location>
        <begin position="687"/>
        <end position="713"/>
    </location>
</feature>
<proteinExistence type="predicted"/>
<accession>A0A409VSI6</accession>
<reference evidence="3 4" key="1">
    <citation type="journal article" date="2018" name="Evol. Lett.">
        <title>Horizontal gene cluster transfer increased hallucinogenic mushroom diversity.</title>
        <authorList>
            <person name="Reynolds H.T."/>
            <person name="Vijayakumar V."/>
            <person name="Gluck-Thaler E."/>
            <person name="Korotkin H.B."/>
            <person name="Matheny P.B."/>
            <person name="Slot J.C."/>
        </authorList>
    </citation>
    <scope>NUCLEOTIDE SEQUENCE [LARGE SCALE GENOMIC DNA]</scope>
    <source>
        <strain evidence="3 4">2629</strain>
    </source>
</reference>
<dbReference type="OrthoDB" id="10258882at2759"/>
<sequence length="713" mass="80445">MRLPTFPRSNLLVLDTNSIQSLVPSTVISQLESLLEGHRLDEAFNLADQRRKKLEESIAIDEDEADELRYVYQRIGFQCFKETLFEEAGKHLFNGETDPRLLISYYPDLRGSLLGTDDTIDVYSGVAERMPTEESVEDIIISNLVKNYSPHLSPNTMEAPPTAELRKILGMASREMLLSFLRKTRTRQSVARGKGVATSGDPIDMAIDTVLVKLFAEFEHTQDLYALLQESSDISLQDVEEPLERQGQYNALCMLYRRFENHEKLLESWSKVLDGKWTDDDIIDPASQMVSLLMEKKDRQLTQRWGVWLTGKDPEKALKLLTSRDTGKRREKPEDDIALLEQIETVNPAAGQKYLEYLVLQRRSSSKVLHVRLASSLVNQLFDYLNDETVSKLWRAKASSFFSTHNESSFLSYFATTTPDSPHKLLRLKTILFLAGSTRYEPEPIRQRLSERENILALELAVIDGKLGRHKLALQSLVHTIHDSTTAEAYCALGGELVTPKIALSIAEDHGLQEWTSALFGLPVPTKPPNGKATSAPTSLYRARSVNEDLKKDLLKILLEVYMDDKQAERAARLLNAQAVNLDVLDVISLVPSNWPVNMMTSFLSRSFRRTLHAQHEGQIVKNISAGQNLEIKDRTWQPLQEAGAILEEEDENDDDDGGKLLSYDEKDSVAQLLIEKVAAIQQPPPVTADVVPDLNGVNVAQRETEGRTHDLR</sequence>